<dbReference type="Proteomes" id="UP000004959">
    <property type="component" value="Chromosome"/>
</dbReference>
<dbReference type="OrthoDB" id="179999at2"/>
<dbReference type="STRING" id="336988.NT96_00695"/>
<dbReference type="PANTHER" id="PTHR48081">
    <property type="entry name" value="AB HYDROLASE SUPERFAMILY PROTEIN C4A8.06C"/>
    <property type="match status" value="1"/>
</dbReference>
<keyword evidence="1" id="KW-0378">Hydrolase</keyword>
<dbReference type="RefSeq" id="WP_007746440.1">
    <property type="nucleotide sequence ID" value="NZ_CM001398.1"/>
</dbReference>
<dbReference type="InterPro" id="IPR029058">
    <property type="entry name" value="AB_hydrolase_fold"/>
</dbReference>
<dbReference type="InterPro" id="IPR049492">
    <property type="entry name" value="BD-FAE-like_dom"/>
</dbReference>
<dbReference type="eggNOG" id="COG0657">
    <property type="taxonomic scope" value="Bacteria"/>
</dbReference>
<comment type="caution">
    <text evidence="3">The sequence shown here is derived from an EMBL/GenBank/DDBJ whole genome shotgun (WGS) entry which is preliminary data.</text>
</comment>
<proteinExistence type="predicted"/>
<protein>
    <submittedName>
        <fullName evidence="3">Lipase/esterase</fullName>
    </submittedName>
</protein>
<gene>
    <name evidence="3" type="ORF">OKIT_1409</name>
</gene>
<keyword evidence="4" id="KW-1185">Reference proteome</keyword>
<dbReference type="Gene3D" id="3.40.50.1820">
    <property type="entry name" value="alpha/beta hydrolase"/>
    <property type="match status" value="1"/>
</dbReference>
<sequence length="265" mass="29927">MFTGKKIYYGKAPSQFGLLSLPEEKHDKYTIIVMIHGGFWQSFADLTQLQALANDLNQRGYAVWNIEYRRIGETGAGWPDTFNDVIDAIDFLTELAYSWPIDKHRVIILGHSAGGHLALWAGLQYRNQALDQSDNIHRLSVKPRLVVSLAAVSNLEDAWQRDTILGKHSPVTDLMAGTPVNKKVDYQLASPFDLLPMQIPQILVQGLKDDYVPSSMTIQYAEKAEKLHDNIQLILDPDANHFDLINPYASVWKRTITAIRETLKA</sequence>
<evidence type="ECO:0000313" key="3">
    <source>
        <dbReference type="EMBL" id="EHN59492.1"/>
    </source>
</evidence>
<evidence type="ECO:0000256" key="1">
    <source>
        <dbReference type="ARBA" id="ARBA00022801"/>
    </source>
</evidence>
<dbReference type="InterPro" id="IPR050300">
    <property type="entry name" value="GDXG_lipolytic_enzyme"/>
</dbReference>
<accession>G9WFW9</accession>
<name>G9WFW9_9LACO</name>
<dbReference type="HOGENOM" id="CLU_012494_10_1_9"/>
<dbReference type="ESTHER" id="9lact-g9wfw9">
    <property type="family name" value="Est9X"/>
</dbReference>
<evidence type="ECO:0000313" key="4">
    <source>
        <dbReference type="Proteomes" id="UP000004959"/>
    </source>
</evidence>
<organism evidence="3 4">
    <name type="scientific">Oenococcus kitaharae DSM 17330</name>
    <dbReference type="NCBI Taxonomy" id="1045004"/>
    <lineage>
        <taxon>Bacteria</taxon>
        <taxon>Bacillati</taxon>
        <taxon>Bacillota</taxon>
        <taxon>Bacilli</taxon>
        <taxon>Lactobacillales</taxon>
        <taxon>Lactobacillaceae</taxon>
        <taxon>Oenococcus</taxon>
    </lineage>
</organism>
<dbReference type="SUPFAM" id="SSF53474">
    <property type="entry name" value="alpha/beta-Hydrolases"/>
    <property type="match status" value="1"/>
</dbReference>
<evidence type="ECO:0000259" key="2">
    <source>
        <dbReference type="Pfam" id="PF20434"/>
    </source>
</evidence>
<feature type="domain" description="BD-FAE-like" evidence="2">
    <location>
        <begin position="20"/>
        <end position="221"/>
    </location>
</feature>
<dbReference type="GO" id="GO:0016787">
    <property type="term" value="F:hydrolase activity"/>
    <property type="evidence" value="ECO:0007669"/>
    <property type="project" value="UniProtKB-KW"/>
</dbReference>
<dbReference type="Pfam" id="PF20434">
    <property type="entry name" value="BD-FAE"/>
    <property type="match status" value="1"/>
</dbReference>
<dbReference type="PATRIC" id="fig|1045004.4.peg.1384"/>
<dbReference type="EMBL" id="AFVZ01000001">
    <property type="protein sequence ID" value="EHN59492.1"/>
    <property type="molecule type" value="Genomic_DNA"/>
</dbReference>
<dbReference type="AlphaFoldDB" id="G9WFW9"/>
<reference evidence="3 4" key="1">
    <citation type="journal article" date="2012" name="PLoS ONE">
        <title>Functional divergence in the genus oenococcus as predicted by genome sequencing of the newly-described species, Oenococcus kitaharae.</title>
        <authorList>
            <person name="Borneman A.R."/>
            <person name="McCarthy J.M."/>
            <person name="Chambers P.J."/>
            <person name="Bartowsky E.J."/>
        </authorList>
    </citation>
    <scope>NUCLEOTIDE SEQUENCE [LARGE SCALE GENOMIC DNA]</scope>
    <source>
        <strain evidence="4">DSM17330</strain>
    </source>
</reference>